<name>A0A1A9KPW3_9PSED</name>
<reference evidence="2 3" key="1">
    <citation type="submission" date="2016-05" db="EMBL/GenBank/DDBJ databases">
        <title>Genome Sequence of Pseudomonas citronellolis Strain SJTE-3, an Estrogens and Persistent Organic Pollutants degradation strain.</title>
        <authorList>
            <person name="Liang R."/>
        </authorList>
    </citation>
    <scope>NUCLEOTIDE SEQUENCE [LARGE SCALE GENOMIC DNA]</scope>
    <source>
        <strain evidence="2 3">SJTE-3</strain>
        <plasmid evidence="3">Plasmid prbl16</plasmid>
    </source>
</reference>
<keyword evidence="1" id="KW-0812">Transmembrane</keyword>
<sequence length="311" mass="35276">MNQLLLGVPIQIGGEEVIICRDSIGSQALSSSRESEVYTIIEGPREDGRPAIYIDEDELKSMRESYPGINVYGLWQLLFANNLVPLGNEVIIFPMGPDRGLYLRLDSSTDVHKPSSILSSSEFVDNFIPEWMDYDLSNASRISLDNLDLVLPTSPAYTRQELFEKQRHDQTKRWYMVASICGLMLIATLVYNYGMYTLYNADMAVYKTKQIQRDELDTKIGELLRERLDKWPDNSAELGKISELVAYDNNLETSPDGETHVGFTTLHQFVTSKYLPFDPAEKVRGIVSEFTPHLNYVIRIDPSEIGGSDNQ</sequence>
<keyword evidence="1" id="KW-1133">Transmembrane helix</keyword>
<keyword evidence="2" id="KW-0614">Plasmid</keyword>
<evidence type="ECO:0008006" key="4">
    <source>
        <dbReference type="Google" id="ProtNLM"/>
    </source>
</evidence>
<evidence type="ECO:0000313" key="3">
    <source>
        <dbReference type="Proteomes" id="UP000077748"/>
    </source>
</evidence>
<accession>A0A1A9KPW3</accession>
<dbReference type="AlphaFoldDB" id="A0A1A9KPW3"/>
<evidence type="ECO:0000313" key="2">
    <source>
        <dbReference type="EMBL" id="ANI19023.1"/>
    </source>
</evidence>
<feature type="transmembrane region" description="Helical" evidence="1">
    <location>
        <begin position="174"/>
        <end position="194"/>
    </location>
</feature>
<dbReference type="Proteomes" id="UP000077748">
    <property type="component" value="Plasmid pRBL16"/>
</dbReference>
<proteinExistence type="predicted"/>
<dbReference type="EMBL" id="CP015879">
    <property type="protein sequence ID" value="ANI19023.1"/>
    <property type="molecule type" value="Genomic_DNA"/>
</dbReference>
<organism evidence="2 3">
    <name type="scientific">Pseudomonas citronellolis</name>
    <dbReference type="NCBI Taxonomy" id="53408"/>
    <lineage>
        <taxon>Bacteria</taxon>
        <taxon>Pseudomonadati</taxon>
        <taxon>Pseudomonadota</taxon>
        <taxon>Gammaproteobacteria</taxon>
        <taxon>Pseudomonadales</taxon>
        <taxon>Pseudomonadaceae</taxon>
        <taxon>Pseudomonas</taxon>
    </lineage>
</organism>
<geneLocation type="plasmid" evidence="3">
    <name>prbl16</name>
</geneLocation>
<gene>
    <name evidence="2" type="ORF">A9C11_33765</name>
</gene>
<evidence type="ECO:0000256" key="1">
    <source>
        <dbReference type="SAM" id="Phobius"/>
    </source>
</evidence>
<dbReference type="RefSeq" id="WP_010792567.1">
    <property type="nucleotide sequence ID" value="NZ_CP015879.1"/>
</dbReference>
<protein>
    <recommendedName>
        <fullName evidence="4">Transmembrane protein</fullName>
    </recommendedName>
</protein>
<keyword evidence="1" id="KW-0472">Membrane</keyword>